<reference evidence="4 5" key="1">
    <citation type="submission" date="2025-04" db="UniProtKB">
        <authorList>
            <consortium name="RefSeq"/>
        </authorList>
    </citation>
    <scope>IDENTIFICATION</scope>
    <source>
        <tissue evidence="4 5">Gonads</tissue>
    </source>
</reference>
<evidence type="ECO:0000313" key="5">
    <source>
        <dbReference type="RefSeq" id="XP_013420417.2"/>
    </source>
</evidence>
<dbReference type="RefSeq" id="XP_013420417.2">
    <property type="nucleotide sequence ID" value="XM_013564963.2"/>
</dbReference>
<dbReference type="Gene3D" id="1.10.533.10">
    <property type="entry name" value="Death Domain, Fas"/>
    <property type="match status" value="1"/>
</dbReference>
<feature type="region of interest" description="Disordered" evidence="1">
    <location>
        <begin position="167"/>
        <end position="188"/>
    </location>
</feature>
<dbReference type="GO" id="GO:0070513">
    <property type="term" value="F:death domain binding"/>
    <property type="evidence" value="ECO:0007669"/>
    <property type="project" value="InterPro"/>
</dbReference>
<dbReference type="OrthoDB" id="6162777at2759"/>
<dbReference type="Proteomes" id="UP000085678">
    <property type="component" value="Unplaced"/>
</dbReference>
<evidence type="ECO:0000256" key="1">
    <source>
        <dbReference type="SAM" id="MobiDB-lite"/>
    </source>
</evidence>
<dbReference type="InterPro" id="IPR011029">
    <property type="entry name" value="DEATH-like_dom_sf"/>
</dbReference>
<dbReference type="Pfam" id="PF00619">
    <property type="entry name" value="CARD"/>
    <property type="match status" value="1"/>
</dbReference>
<keyword evidence="3" id="KW-1185">Reference proteome</keyword>
<evidence type="ECO:0000313" key="4">
    <source>
        <dbReference type="RefSeq" id="XP_013420416.2"/>
    </source>
</evidence>
<feature type="region of interest" description="Disordered" evidence="1">
    <location>
        <begin position="250"/>
        <end position="307"/>
    </location>
</feature>
<feature type="compositionally biased region" description="Low complexity" evidence="1">
    <location>
        <begin position="256"/>
        <end position="265"/>
    </location>
</feature>
<dbReference type="PANTHER" id="PTHR15034:SF5">
    <property type="entry name" value="DEATH DOMAIN-CONTAINING PROTEIN CRADD"/>
    <property type="match status" value="1"/>
</dbReference>
<dbReference type="KEGG" id="lak:106180829"/>
<dbReference type="InterPro" id="IPR037939">
    <property type="entry name" value="CRADD"/>
</dbReference>
<evidence type="ECO:0000313" key="3">
    <source>
        <dbReference type="Proteomes" id="UP000085678"/>
    </source>
</evidence>
<dbReference type="GO" id="GO:0042981">
    <property type="term" value="P:regulation of apoptotic process"/>
    <property type="evidence" value="ECO:0007669"/>
    <property type="project" value="InterPro"/>
</dbReference>
<dbReference type="CDD" id="cd01671">
    <property type="entry name" value="CARD"/>
    <property type="match status" value="1"/>
</dbReference>
<dbReference type="AlphaFoldDB" id="A0A1S3KD44"/>
<name>A0A1S3KD44_LINAN</name>
<dbReference type="InterPro" id="IPR001315">
    <property type="entry name" value="CARD"/>
</dbReference>
<sequence length="307" mass="35231">MGSMREEYRKALNKCRVALIRDLDVLDPEFSAHLIQEGVLTDHMHEDVRQCQTRQKSCEKFLEIISHRGDAAFKVLMKALVETGQEHLRNLVQDAFDKEEERDDDEYFYDSSYLLAAITKESIKDNVGTVHPNDTTDHLYEDELDNDGYILVSEDVSNMGISEVGKIRQEARKGTKPKSKYSKKSRYSSAHEPDELVEAFLKEDVIVLPLHDFSEVFLDEDFPQPSQNCTETFACKKFFLIPEGLEKKSGAETAVKQKPQVMPKPKAGEWESGSGIAEVRQRQKQRRQGTRLCKCERKKSDKATVHR</sequence>
<dbReference type="PROSITE" id="PS50209">
    <property type="entry name" value="CARD"/>
    <property type="match status" value="1"/>
</dbReference>
<proteinExistence type="predicted"/>
<feature type="domain" description="CARD" evidence="2">
    <location>
        <begin position="4"/>
        <end position="95"/>
    </location>
</feature>
<protein>
    <submittedName>
        <fullName evidence="4 5">Uncharacterized protein LOC106180829</fullName>
    </submittedName>
</protein>
<dbReference type="GO" id="GO:0002020">
    <property type="term" value="F:protease binding"/>
    <property type="evidence" value="ECO:0007669"/>
    <property type="project" value="InterPro"/>
</dbReference>
<dbReference type="RefSeq" id="XP_013420416.2">
    <property type="nucleotide sequence ID" value="XM_013564962.2"/>
</dbReference>
<dbReference type="SMART" id="SM00114">
    <property type="entry name" value="CARD"/>
    <property type="match status" value="1"/>
</dbReference>
<evidence type="ECO:0000259" key="2">
    <source>
        <dbReference type="PROSITE" id="PS50209"/>
    </source>
</evidence>
<gene>
    <name evidence="4 5" type="primary">LOC106180829</name>
</gene>
<accession>A0A1S3KD44</accession>
<organism evidence="3 5">
    <name type="scientific">Lingula anatina</name>
    <name type="common">Brachiopod</name>
    <name type="synonym">Lingula unguis</name>
    <dbReference type="NCBI Taxonomy" id="7574"/>
    <lineage>
        <taxon>Eukaryota</taxon>
        <taxon>Metazoa</taxon>
        <taxon>Spiralia</taxon>
        <taxon>Lophotrochozoa</taxon>
        <taxon>Brachiopoda</taxon>
        <taxon>Linguliformea</taxon>
        <taxon>Lingulata</taxon>
        <taxon>Lingulida</taxon>
        <taxon>Linguloidea</taxon>
        <taxon>Lingulidae</taxon>
        <taxon>Lingula</taxon>
    </lineage>
</organism>
<dbReference type="GeneID" id="106180829"/>
<feature type="compositionally biased region" description="Basic and acidic residues" evidence="1">
    <location>
        <begin position="293"/>
        <end position="307"/>
    </location>
</feature>
<feature type="compositionally biased region" description="Basic residues" evidence="1">
    <location>
        <begin position="174"/>
        <end position="186"/>
    </location>
</feature>
<dbReference type="PANTHER" id="PTHR15034">
    <property type="entry name" value="DEATH DOMAIN-CONTAINING PROTEIN CRADD"/>
    <property type="match status" value="1"/>
</dbReference>
<dbReference type="SUPFAM" id="SSF47986">
    <property type="entry name" value="DEATH domain"/>
    <property type="match status" value="1"/>
</dbReference>